<evidence type="ECO:0000313" key="2">
    <source>
        <dbReference type="Proteomes" id="UP000243378"/>
    </source>
</evidence>
<accession>A0A1G7MDL7</accession>
<dbReference type="STRING" id="640205.SAMN05216381_2015"/>
<reference evidence="1 2" key="1">
    <citation type="submission" date="2016-10" db="EMBL/GenBank/DDBJ databases">
        <authorList>
            <person name="de Groot N.N."/>
        </authorList>
    </citation>
    <scope>NUCLEOTIDE SEQUENCE [LARGE SCALE GENOMIC DNA]</scope>
    <source>
        <strain evidence="1 2">LMG 25475</strain>
    </source>
</reference>
<evidence type="ECO:0008006" key="3">
    <source>
        <dbReference type="Google" id="ProtNLM"/>
    </source>
</evidence>
<organism evidence="1 2">
    <name type="scientific">Phytopseudomonas seleniipraecipitans</name>
    <dbReference type="NCBI Taxonomy" id="640205"/>
    <lineage>
        <taxon>Bacteria</taxon>
        <taxon>Pseudomonadati</taxon>
        <taxon>Pseudomonadota</taxon>
        <taxon>Gammaproteobacteria</taxon>
        <taxon>Pseudomonadales</taxon>
        <taxon>Pseudomonadaceae</taxon>
        <taxon>Phytopseudomonas</taxon>
    </lineage>
</organism>
<gene>
    <name evidence="1" type="ORF">SAMN05216381_2015</name>
</gene>
<dbReference type="EMBL" id="FNBM01000003">
    <property type="protein sequence ID" value="SDF59892.1"/>
    <property type="molecule type" value="Genomic_DNA"/>
</dbReference>
<dbReference type="AlphaFoldDB" id="A0A1G7MDL7"/>
<sequence length="143" mass="16012">MRRRVLRTVMLSVDEKRAVFNTLYLRIACDHLHMTHLESGREATLQANPPFSNVRLLVADFSVADRLIRDAAQSLIAKRFLRLSLPPRLVIHPLERLEGGLSQVEERMLLELGKGCGANKVVIHIGDRLDAAGVRAKLARPCA</sequence>
<evidence type="ECO:0000313" key="1">
    <source>
        <dbReference type="EMBL" id="SDF59892.1"/>
    </source>
</evidence>
<proteinExistence type="predicted"/>
<protein>
    <recommendedName>
        <fullName evidence="3">Rod shape-determining protein MreB</fullName>
    </recommendedName>
</protein>
<dbReference type="Proteomes" id="UP000243378">
    <property type="component" value="Unassembled WGS sequence"/>
</dbReference>
<name>A0A1G7MDL7_9GAMM</name>